<comment type="caution">
    <text evidence="1">The sequence shown here is derived from an EMBL/GenBank/DDBJ whole genome shotgun (WGS) entry which is preliminary data.</text>
</comment>
<accession>A0ABY1AET3</accession>
<gene>
    <name evidence="1" type="ORF">SAMN05216431_11926</name>
</gene>
<dbReference type="Pfam" id="PF09639">
    <property type="entry name" value="YjcQ"/>
    <property type="match status" value="1"/>
</dbReference>
<evidence type="ECO:0000313" key="2">
    <source>
        <dbReference type="Proteomes" id="UP000182089"/>
    </source>
</evidence>
<proteinExistence type="predicted"/>
<dbReference type="SUPFAM" id="SSF46785">
    <property type="entry name" value="Winged helix' DNA-binding domain"/>
    <property type="match status" value="1"/>
</dbReference>
<sequence>MSNNDYFSIAYKILSYLKYCYENGIDVDVDVLSPGTLNISSRQFCQTLSMLSDDGHIKGVRITATTSTRIVTGINKLEITSSGLQYLKENSMMIKAYNIFKEAENWLPLFSLTTLQFWRAVFV</sequence>
<evidence type="ECO:0000313" key="1">
    <source>
        <dbReference type="EMBL" id="SEN00313.1"/>
    </source>
</evidence>
<protein>
    <submittedName>
        <fullName evidence="1">YjcQ protein</fullName>
    </submittedName>
</protein>
<reference evidence="1 2" key="1">
    <citation type="submission" date="2016-10" db="EMBL/GenBank/DDBJ databases">
        <authorList>
            <person name="Varghese N."/>
            <person name="Submissions S."/>
        </authorList>
    </citation>
    <scope>NUCLEOTIDE SEQUENCE [LARGE SCALE GENOMIC DNA]</scope>
    <source>
        <strain evidence="1 2">WC1T17</strain>
    </source>
</reference>
<dbReference type="Proteomes" id="UP000182089">
    <property type="component" value="Unassembled WGS sequence"/>
</dbReference>
<dbReference type="EMBL" id="FOCC01000019">
    <property type="protein sequence ID" value="SEN00313.1"/>
    <property type="molecule type" value="Genomic_DNA"/>
</dbReference>
<organism evidence="1 2">
    <name type="scientific">Ligilactobacillus ruminis</name>
    <dbReference type="NCBI Taxonomy" id="1623"/>
    <lineage>
        <taxon>Bacteria</taxon>
        <taxon>Bacillati</taxon>
        <taxon>Bacillota</taxon>
        <taxon>Bacilli</taxon>
        <taxon>Lactobacillales</taxon>
        <taxon>Lactobacillaceae</taxon>
        <taxon>Ligilactobacillus</taxon>
    </lineage>
</organism>
<name>A0ABY1AET3_9LACO</name>
<dbReference type="Gene3D" id="1.10.10.10">
    <property type="entry name" value="Winged helix-like DNA-binding domain superfamily/Winged helix DNA-binding domain"/>
    <property type="match status" value="1"/>
</dbReference>
<dbReference type="InterPro" id="IPR036390">
    <property type="entry name" value="WH_DNA-bd_sf"/>
</dbReference>
<dbReference type="InterPro" id="IPR018597">
    <property type="entry name" value="Phage_Tuc2009_YjcQ"/>
</dbReference>
<dbReference type="InterPro" id="IPR036388">
    <property type="entry name" value="WH-like_DNA-bd_sf"/>
</dbReference>